<feature type="compositionally biased region" description="Polar residues" evidence="1">
    <location>
        <begin position="50"/>
        <end position="67"/>
    </location>
</feature>
<organism evidence="4">
    <name type="scientific">Gongylonema pulchrum</name>
    <dbReference type="NCBI Taxonomy" id="637853"/>
    <lineage>
        <taxon>Eukaryota</taxon>
        <taxon>Metazoa</taxon>
        <taxon>Ecdysozoa</taxon>
        <taxon>Nematoda</taxon>
        <taxon>Chromadorea</taxon>
        <taxon>Rhabditida</taxon>
        <taxon>Spirurina</taxon>
        <taxon>Spiruromorpha</taxon>
        <taxon>Spiruroidea</taxon>
        <taxon>Gongylonematidae</taxon>
        <taxon>Gongylonema</taxon>
    </lineage>
</organism>
<dbReference type="OrthoDB" id="5859891at2759"/>
<feature type="region of interest" description="Disordered" evidence="1">
    <location>
        <begin position="117"/>
        <end position="137"/>
    </location>
</feature>
<evidence type="ECO:0000313" key="3">
    <source>
        <dbReference type="Proteomes" id="UP000271098"/>
    </source>
</evidence>
<reference evidence="2 3" key="2">
    <citation type="submission" date="2018-11" db="EMBL/GenBank/DDBJ databases">
        <authorList>
            <consortium name="Pathogen Informatics"/>
        </authorList>
    </citation>
    <scope>NUCLEOTIDE SEQUENCE [LARGE SCALE GENOMIC DNA]</scope>
</reference>
<sequence>MSFGPPTTDSYFIYEEENPTPYIVQEAVPTSSINDWNGKESLSQDKHHASCNSCNPENTQSGMSTKSCHNEVTVHPEIGAVISTDSTIIQISYRREVPKPAELYLSGVLKEECDEDGEDLALPSPGTLNDMMSKIQS</sequence>
<keyword evidence="3" id="KW-1185">Reference proteome</keyword>
<reference evidence="4" key="1">
    <citation type="submission" date="2016-06" db="UniProtKB">
        <authorList>
            <consortium name="WormBaseParasite"/>
        </authorList>
    </citation>
    <scope>IDENTIFICATION</scope>
</reference>
<proteinExistence type="predicted"/>
<name>A0A183E7V5_9BILA</name>
<dbReference type="EMBL" id="UYRT01084597">
    <property type="protein sequence ID" value="VDN29063.1"/>
    <property type="molecule type" value="Genomic_DNA"/>
</dbReference>
<accession>A0A183E7V5</accession>
<dbReference type="Proteomes" id="UP000271098">
    <property type="component" value="Unassembled WGS sequence"/>
</dbReference>
<dbReference type="AlphaFoldDB" id="A0A183E7V5"/>
<evidence type="ECO:0000256" key="1">
    <source>
        <dbReference type="SAM" id="MobiDB-lite"/>
    </source>
</evidence>
<evidence type="ECO:0000313" key="4">
    <source>
        <dbReference type="WBParaSite" id="GPUH_0001706801-mRNA-1"/>
    </source>
</evidence>
<dbReference type="WBParaSite" id="GPUH_0001706801-mRNA-1">
    <property type="protein sequence ID" value="GPUH_0001706801-mRNA-1"/>
    <property type="gene ID" value="GPUH_0001706801"/>
</dbReference>
<protein>
    <submittedName>
        <fullName evidence="4">TMEM132D_N domain-containing protein</fullName>
    </submittedName>
</protein>
<evidence type="ECO:0000313" key="2">
    <source>
        <dbReference type="EMBL" id="VDN29063.1"/>
    </source>
</evidence>
<feature type="region of interest" description="Disordered" evidence="1">
    <location>
        <begin position="34"/>
        <end position="67"/>
    </location>
</feature>
<gene>
    <name evidence="2" type="ORF">GPUH_LOCUS17045</name>
</gene>